<dbReference type="InterPro" id="IPR041413">
    <property type="entry name" value="MLTR_LBD"/>
</dbReference>
<evidence type="ECO:0000259" key="1">
    <source>
        <dbReference type="PROSITE" id="PS50943"/>
    </source>
</evidence>
<feature type="domain" description="HTH cro/C1-type" evidence="1">
    <location>
        <begin position="40"/>
        <end position="82"/>
    </location>
</feature>
<dbReference type="PANTHER" id="PTHR35010">
    <property type="entry name" value="BLL4672 PROTEIN-RELATED"/>
    <property type="match status" value="1"/>
</dbReference>
<gene>
    <name evidence="2" type="ORF">ACFSDA_07845</name>
</gene>
<proteinExistence type="predicted"/>
<dbReference type="RefSeq" id="WP_343904204.1">
    <property type="nucleotide sequence ID" value="NZ_BAAAIS010000002.1"/>
</dbReference>
<dbReference type="SUPFAM" id="SSF47413">
    <property type="entry name" value="lambda repressor-like DNA-binding domains"/>
    <property type="match status" value="1"/>
</dbReference>
<dbReference type="PANTHER" id="PTHR35010:SF2">
    <property type="entry name" value="BLL4672 PROTEIN"/>
    <property type="match status" value="1"/>
</dbReference>
<dbReference type="CDD" id="cd00093">
    <property type="entry name" value="HTH_XRE"/>
    <property type="match status" value="1"/>
</dbReference>
<dbReference type="Pfam" id="PF13560">
    <property type="entry name" value="HTH_31"/>
    <property type="match status" value="1"/>
</dbReference>
<comment type="caution">
    <text evidence="2">The sequence shown here is derived from an EMBL/GenBank/DDBJ whole genome shotgun (WGS) entry which is preliminary data.</text>
</comment>
<dbReference type="Gene3D" id="1.10.260.40">
    <property type="entry name" value="lambda repressor-like DNA-binding domains"/>
    <property type="match status" value="1"/>
</dbReference>
<dbReference type="Gene3D" id="3.30.450.180">
    <property type="match status" value="1"/>
</dbReference>
<dbReference type="InterPro" id="IPR001387">
    <property type="entry name" value="Cro/C1-type_HTH"/>
</dbReference>
<name>A0ABW4PW05_9MICO</name>
<dbReference type="InterPro" id="IPR010982">
    <property type="entry name" value="Lambda_DNA-bd_dom_sf"/>
</dbReference>
<organism evidence="2 3">
    <name type="scientific">Brachybacterium rhamnosum</name>
    <dbReference type="NCBI Taxonomy" id="173361"/>
    <lineage>
        <taxon>Bacteria</taxon>
        <taxon>Bacillati</taxon>
        <taxon>Actinomycetota</taxon>
        <taxon>Actinomycetes</taxon>
        <taxon>Micrococcales</taxon>
        <taxon>Dermabacteraceae</taxon>
        <taxon>Brachybacterium</taxon>
    </lineage>
</organism>
<dbReference type="PROSITE" id="PS50943">
    <property type="entry name" value="HTH_CROC1"/>
    <property type="match status" value="1"/>
</dbReference>
<dbReference type="EMBL" id="JBHUFL010000002">
    <property type="protein sequence ID" value="MFD1834989.1"/>
    <property type="molecule type" value="Genomic_DNA"/>
</dbReference>
<reference evidence="3" key="1">
    <citation type="journal article" date="2019" name="Int. J. Syst. Evol. Microbiol.">
        <title>The Global Catalogue of Microorganisms (GCM) 10K type strain sequencing project: providing services to taxonomists for standard genome sequencing and annotation.</title>
        <authorList>
            <consortium name="The Broad Institute Genomics Platform"/>
            <consortium name="The Broad Institute Genome Sequencing Center for Infectious Disease"/>
            <person name="Wu L."/>
            <person name="Ma J."/>
        </authorList>
    </citation>
    <scope>NUCLEOTIDE SEQUENCE [LARGE SCALE GENOMIC DNA]</scope>
    <source>
        <strain evidence="3">JCM 11650</strain>
    </source>
</reference>
<dbReference type="SMART" id="SM00530">
    <property type="entry name" value="HTH_XRE"/>
    <property type="match status" value="1"/>
</dbReference>
<evidence type="ECO:0000313" key="2">
    <source>
        <dbReference type="EMBL" id="MFD1834989.1"/>
    </source>
</evidence>
<dbReference type="Proteomes" id="UP001597280">
    <property type="component" value="Unassembled WGS sequence"/>
</dbReference>
<dbReference type="Pfam" id="PF17765">
    <property type="entry name" value="MLTR_LBD"/>
    <property type="match status" value="1"/>
</dbReference>
<protein>
    <submittedName>
        <fullName evidence="2">Helix-turn-helix domain-containing protein</fullName>
    </submittedName>
</protein>
<evidence type="ECO:0000313" key="3">
    <source>
        <dbReference type="Proteomes" id="UP001597280"/>
    </source>
</evidence>
<sequence length="295" mass="32465">MSQKDEVREFLISRRAKVTPAMVGLPPGGPRRVPGLRRGEVAVLAGVSVEYYTKVERGDLRGVSDEVLGAIATALRLDAAEQTYLMNLARAANAGHRARAPRRQEQGIRPSLLHLVDSISEGAAVLANPRSEILATNPLARALYDPLFRSQGERPGYGRFIFLDPAARQFYPDWEMIADVNVASLRAVAGRHPFDPSITELVGELSTRSEEFRRRWARHDVRLHIEGLKRLDHPVVGLVELEYNVLDLRADEGADLTVYTAAPGSESEEKLRLLASWWASERAADDAASPASGSV</sequence>
<accession>A0ABW4PW05</accession>
<keyword evidence="3" id="KW-1185">Reference proteome</keyword>